<dbReference type="InterPro" id="IPR012336">
    <property type="entry name" value="Thioredoxin-like_fold"/>
</dbReference>
<dbReference type="PANTHER" id="PTHR13887">
    <property type="entry name" value="GLUTATHIONE S-TRANSFERASE KAPPA"/>
    <property type="match status" value="1"/>
</dbReference>
<gene>
    <name evidence="9" type="ORF">COX00_04200</name>
</gene>
<evidence type="ECO:0000256" key="5">
    <source>
        <dbReference type="ARBA" id="ARBA00023284"/>
    </source>
</evidence>
<sequence>MNAENGFFQGMNPKASFGFGFVSGVALAAILGLVLILTSGLSLGGTAKGATVAVAPSPAAAPAAGDVAAPAGNPDPISSDDHVRGAKNAKVTLIEYSDFECPFCKQFHNTLLQAMQDFPNDLAVAYRHYPLSFHQNAQKEAEASECAAELGGNDAFWAFHDKVFERTTSNGTGFALTDLGPLAKEIGLDQTKFQNCLDSGKYAQKVMDEENSGTNVGVTGTPGTFLVDANGNSQLISGAVPYANLKSAIQAAIGN</sequence>
<evidence type="ECO:0000256" key="1">
    <source>
        <dbReference type="ARBA" id="ARBA00005791"/>
    </source>
</evidence>
<keyword evidence="7" id="KW-0472">Membrane</keyword>
<evidence type="ECO:0000259" key="8">
    <source>
        <dbReference type="PROSITE" id="PS51352"/>
    </source>
</evidence>
<keyword evidence="7" id="KW-1133">Transmembrane helix</keyword>
<dbReference type="SUPFAM" id="SSF52833">
    <property type="entry name" value="Thioredoxin-like"/>
    <property type="match status" value="1"/>
</dbReference>
<protein>
    <submittedName>
        <fullName evidence="9">Disulfide bond formation protein DsbA</fullName>
    </submittedName>
</protein>
<evidence type="ECO:0000256" key="4">
    <source>
        <dbReference type="ARBA" id="ARBA00023157"/>
    </source>
</evidence>
<keyword evidence="7" id="KW-0812">Transmembrane</keyword>
<comment type="similarity">
    <text evidence="1">Belongs to the thioredoxin family. DsbA subfamily.</text>
</comment>
<keyword evidence="3" id="KW-0560">Oxidoreductase</keyword>
<dbReference type="Gene3D" id="3.40.30.10">
    <property type="entry name" value="Glutaredoxin"/>
    <property type="match status" value="1"/>
</dbReference>
<dbReference type="Proteomes" id="UP000231581">
    <property type="component" value="Unassembled WGS sequence"/>
</dbReference>
<name>A0A2H0BRE9_9BACT</name>
<organism evidence="9 10">
    <name type="scientific">Candidatus Uhrbacteria bacterium CG22_combo_CG10-13_8_21_14_all_47_17</name>
    <dbReference type="NCBI Taxonomy" id="1975041"/>
    <lineage>
        <taxon>Bacteria</taxon>
        <taxon>Candidatus Uhriibacteriota</taxon>
    </lineage>
</organism>
<dbReference type="GO" id="GO:0016491">
    <property type="term" value="F:oxidoreductase activity"/>
    <property type="evidence" value="ECO:0007669"/>
    <property type="project" value="UniProtKB-KW"/>
</dbReference>
<evidence type="ECO:0000256" key="3">
    <source>
        <dbReference type="ARBA" id="ARBA00023002"/>
    </source>
</evidence>
<keyword evidence="2" id="KW-0732">Signal</keyword>
<feature type="transmembrane region" description="Helical" evidence="7">
    <location>
        <begin position="15"/>
        <end position="38"/>
    </location>
</feature>
<comment type="caution">
    <text evidence="9">The sequence shown here is derived from an EMBL/GenBank/DDBJ whole genome shotgun (WGS) entry which is preliminary data.</text>
</comment>
<dbReference type="InterPro" id="IPR036249">
    <property type="entry name" value="Thioredoxin-like_sf"/>
</dbReference>
<accession>A0A2H0BRE9</accession>
<evidence type="ECO:0000256" key="7">
    <source>
        <dbReference type="SAM" id="Phobius"/>
    </source>
</evidence>
<evidence type="ECO:0000313" key="10">
    <source>
        <dbReference type="Proteomes" id="UP000231581"/>
    </source>
</evidence>
<feature type="region of interest" description="Disordered" evidence="6">
    <location>
        <begin position="64"/>
        <end position="83"/>
    </location>
</feature>
<proteinExistence type="inferred from homology"/>
<evidence type="ECO:0000256" key="6">
    <source>
        <dbReference type="SAM" id="MobiDB-lite"/>
    </source>
</evidence>
<dbReference type="PANTHER" id="PTHR13887:SF14">
    <property type="entry name" value="DISULFIDE BOND FORMATION PROTEIN D"/>
    <property type="match status" value="1"/>
</dbReference>
<dbReference type="Pfam" id="PF13462">
    <property type="entry name" value="Thioredoxin_4"/>
    <property type="match status" value="1"/>
</dbReference>
<evidence type="ECO:0000313" key="9">
    <source>
        <dbReference type="EMBL" id="PIP60232.1"/>
    </source>
</evidence>
<keyword evidence="5" id="KW-0676">Redox-active center</keyword>
<evidence type="ECO:0000256" key="2">
    <source>
        <dbReference type="ARBA" id="ARBA00022729"/>
    </source>
</evidence>
<feature type="compositionally biased region" description="Low complexity" evidence="6">
    <location>
        <begin position="64"/>
        <end position="76"/>
    </location>
</feature>
<keyword evidence="4" id="KW-1015">Disulfide bond</keyword>
<dbReference type="AlphaFoldDB" id="A0A2H0BRE9"/>
<reference evidence="9 10" key="1">
    <citation type="submission" date="2017-09" db="EMBL/GenBank/DDBJ databases">
        <title>Depth-based differentiation of microbial function through sediment-hosted aquifers and enrichment of novel symbionts in the deep terrestrial subsurface.</title>
        <authorList>
            <person name="Probst A.J."/>
            <person name="Ladd B."/>
            <person name="Jarett J.K."/>
            <person name="Geller-Mcgrath D.E."/>
            <person name="Sieber C.M."/>
            <person name="Emerson J.B."/>
            <person name="Anantharaman K."/>
            <person name="Thomas B.C."/>
            <person name="Malmstrom R."/>
            <person name="Stieglmeier M."/>
            <person name="Klingl A."/>
            <person name="Woyke T."/>
            <person name="Ryan C.M."/>
            <person name="Banfield J.F."/>
        </authorList>
    </citation>
    <scope>NUCLEOTIDE SEQUENCE [LARGE SCALE GENOMIC DNA]</scope>
    <source>
        <strain evidence="9">CG22_combo_CG10-13_8_21_14_all_47_17</strain>
    </source>
</reference>
<dbReference type="PROSITE" id="PS51352">
    <property type="entry name" value="THIOREDOXIN_2"/>
    <property type="match status" value="1"/>
</dbReference>
<feature type="domain" description="Thioredoxin" evidence="8">
    <location>
        <begin position="58"/>
        <end position="254"/>
    </location>
</feature>
<dbReference type="EMBL" id="PCSZ01000076">
    <property type="protein sequence ID" value="PIP60232.1"/>
    <property type="molecule type" value="Genomic_DNA"/>
</dbReference>
<dbReference type="InterPro" id="IPR013766">
    <property type="entry name" value="Thioredoxin_domain"/>
</dbReference>